<dbReference type="Proteomes" id="UP001516400">
    <property type="component" value="Unassembled WGS sequence"/>
</dbReference>
<dbReference type="AlphaFoldDB" id="A0ABD2P9G5"/>
<keyword evidence="2" id="KW-1185">Reference proteome</keyword>
<comment type="caution">
    <text evidence="1">The sequence shown here is derived from an EMBL/GenBank/DDBJ whole genome shotgun (WGS) entry which is preliminary data.</text>
</comment>
<dbReference type="EMBL" id="JABFTP020000185">
    <property type="protein sequence ID" value="KAL3287613.1"/>
    <property type="molecule type" value="Genomic_DNA"/>
</dbReference>
<gene>
    <name evidence="1" type="ORF">HHI36_002082</name>
</gene>
<reference evidence="1 2" key="1">
    <citation type="journal article" date="2021" name="BMC Biol.">
        <title>Horizontally acquired antibacterial genes associated with adaptive radiation of ladybird beetles.</title>
        <authorList>
            <person name="Li H.S."/>
            <person name="Tang X.F."/>
            <person name="Huang Y.H."/>
            <person name="Xu Z.Y."/>
            <person name="Chen M.L."/>
            <person name="Du X.Y."/>
            <person name="Qiu B.Y."/>
            <person name="Chen P.T."/>
            <person name="Zhang W."/>
            <person name="Slipinski A."/>
            <person name="Escalona H.E."/>
            <person name="Waterhouse R.M."/>
            <person name="Zwick A."/>
            <person name="Pang H."/>
        </authorList>
    </citation>
    <scope>NUCLEOTIDE SEQUENCE [LARGE SCALE GENOMIC DNA]</scope>
    <source>
        <strain evidence="1">SYSU2018</strain>
    </source>
</reference>
<accession>A0ABD2P9G5</accession>
<evidence type="ECO:0000313" key="2">
    <source>
        <dbReference type="Proteomes" id="UP001516400"/>
    </source>
</evidence>
<organism evidence="1 2">
    <name type="scientific">Cryptolaemus montrouzieri</name>
    <dbReference type="NCBI Taxonomy" id="559131"/>
    <lineage>
        <taxon>Eukaryota</taxon>
        <taxon>Metazoa</taxon>
        <taxon>Ecdysozoa</taxon>
        <taxon>Arthropoda</taxon>
        <taxon>Hexapoda</taxon>
        <taxon>Insecta</taxon>
        <taxon>Pterygota</taxon>
        <taxon>Neoptera</taxon>
        <taxon>Endopterygota</taxon>
        <taxon>Coleoptera</taxon>
        <taxon>Polyphaga</taxon>
        <taxon>Cucujiformia</taxon>
        <taxon>Coccinelloidea</taxon>
        <taxon>Coccinellidae</taxon>
        <taxon>Scymninae</taxon>
        <taxon>Scymnini</taxon>
        <taxon>Cryptolaemus</taxon>
    </lineage>
</organism>
<name>A0ABD2P9G5_9CUCU</name>
<evidence type="ECO:0000313" key="1">
    <source>
        <dbReference type="EMBL" id="KAL3287613.1"/>
    </source>
</evidence>
<sequence>MNAQNPMWSGMINHYGVVVQRFLKDDKADWNRYGCNILNGIQDGNSRDIESFLDNMMLAADDAFSKKKVNYTNKYRIHWWDDDVAESVQARRIAFSLYSNLHLKTIWKQDRRELKQ</sequence>
<proteinExistence type="predicted"/>
<protein>
    <submittedName>
        <fullName evidence="1">Uncharacterized protein</fullName>
    </submittedName>
</protein>